<feature type="region of interest" description="Disordered" evidence="1">
    <location>
        <begin position="1"/>
        <end position="89"/>
    </location>
</feature>
<name>A0A0F7ZHL1_9HYPO</name>
<gene>
    <name evidence="2" type="ORF">HIM_07775</name>
</gene>
<dbReference type="AlphaFoldDB" id="A0A0F7ZHL1"/>
<feature type="compositionally biased region" description="Pro residues" evidence="1">
    <location>
        <begin position="917"/>
        <end position="926"/>
    </location>
</feature>
<feature type="region of interest" description="Disordered" evidence="1">
    <location>
        <begin position="521"/>
        <end position="540"/>
    </location>
</feature>
<evidence type="ECO:0000313" key="2">
    <source>
        <dbReference type="EMBL" id="KJZ72831.1"/>
    </source>
</evidence>
<feature type="region of interest" description="Disordered" evidence="1">
    <location>
        <begin position="1206"/>
        <end position="1259"/>
    </location>
</feature>
<feature type="compositionally biased region" description="Pro residues" evidence="1">
    <location>
        <begin position="843"/>
        <end position="852"/>
    </location>
</feature>
<feature type="region of interest" description="Disordered" evidence="1">
    <location>
        <begin position="612"/>
        <end position="635"/>
    </location>
</feature>
<feature type="region of interest" description="Disordered" evidence="1">
    <location>
        <begin position="281"/>
        <end position="315"/>
    </location>
</feature>
<reference evidence="2 3" key="1">
    <citation type="journal article" date="2014" name="Genome Biol. Evol.">
        <title>Comparative genomics and transcriptomics analyses reveal divergent lifestyle features of nematode endoparasitic fungus Hirsutella minnesotensis.</title>
        <authorList>
            <person name="Lai Y."/>
            <person name="Liu K."/>
            <person name="Zhang X."/>
            <person name="Zhang X."/>
            <person name="Li K."/>
            <person name="Wang N."/>
            <person name="Shu C."/>
            <person name="Wu Y."/>
            <person name="Wang C."/>
            <person name="Bushley K.E."/>
            <person name="Xiang M."/>
            <person name="Liu X."/>
        </authorList>
    </citation>
    <scope>NUCLEOTIDE SEQUENCE [LARGE SCALE GENOMIC DNA]</scope>
    <source>
        <strain evidence="2 3">3608</strain>
    </source>
</reference>
<feature type="compositionally biased region" description="Basic and acidic residues" evidence="1">
    <location>
        <begin position="954"/>
        <end position="965"/>
    </location>
</feature>
<proteinExistence type="predicted"/>
<feature type="compositionally biased region" description="Low complexity" evidence="1">
    <location>
        <begin position="45"/>
        <end position="61"/>
    </location>
</feature>
<feature type="region of interest" description="Disordered" evidence="1">
    <location>
        <begin position="1113"/>
        <end position="1186"/>
    </location>
</feature>
<evidence type="ECO:0000256" key="1">
    <source>
        <dbReference type="SAM" id="MobiDB-lite"/>
    </source>
</evidence>
<feature type="compositionally biased region" description="Polar residues" evidence="1">
    <location>
        <begin position="62"/>
        <end position="77"/>
    </location>
</feature>
<feature type="compositionally biased region" description="Acidic residues" evidence="1">
    <location>
        <begin position="612"/>
        <end position="625"/>
    </location>
</feature>
<evidence type="ECO:0000313" key="3">
    <source>
        <dbReference type="Proteomes" id="UP000054481"/>
    </source>
</evidence>
<feature type="compositionally biased region" description="Polar residues" evidence="1">
    <location>
        <begin position="521"/>
        <end position="534"/>
    </location>
</feature>
<feature type="compositionally biased region" description="Basic residues" evidence="1">
    <location>
        <begin position="1248"/>
        <end position="1259"/>
    </location>
</feature>
<feature type="compositionally biased region" description="Polar residues" evidence="1">
    <location>
        <begin position="1210"/>
        <end position="1222"/>
    </location>
</feature>
<feature type="region of interest" description="Disordered" evidence="1">
    <location>
        <begin position="337"/>
        <end position="398"/>
    </location>
</feature>
<sequence>MATEAPSPATKPAAGSSRGGRGGRGGRGRGGRGRGGGRGGKAGVAKTSSGKSTAGKTGSASQKQDASAGNNNTTGRPSNRRGRVKNFTDSRVQAAYDRQRDLKATYLTVANAVKPALQELADRTVDNLLDGDDVESQCPEIVRLNADLQEKYDVVVGKHDAHLQHNLDLAERRLRMKDEITQKSCEAHIDDLYEKYYDGLLNKLRLLSTLHDKNLPIDIRDDRFEYKVIDDDHLDYDFGPYEEYVDGMLVPYPHRVVGTRMWHLAQAREAEAQAEKEAAAAAKVKATKGKGIAKRKPLGQPEGQPTPKKTTRNSTKNAQLLPPAELSNPPAAKGLLAAAKEAAEETTDNTPVAEEDSVPTSPEANSPRNGNTDIPKAQRSPKLPRNVSEPDEFGVRSYHARTTDKVQHFRLRVPRTFLFEPHEIGFRDSTNDLSRHKVKVIHKYTNTPNSSALHIDHRMLSYDYSTLGPDDFDQDIVRKHKLHPRYGIFLPNSVNKQEEIRPYVMPGKPVVFIANPSGRISHTSRSFQDTTNQRSADEAPLRAQFTASMQAFCKKTQIGLEDIATTEYVDSEQDIRAKSLGTAQLELQASPFQSDATASVDEDGQQQDYVDLDPSAEADGEDDSDTPAATALEQPDGGMTAMSLLAYATAFAAAKEAPRSTQAVSKTSRYDAIRDVFTSSRSEPSPAPDENQLGLNFLAEVCDVEPRAPGSERQAEEMPPPSTSFMPEQISQHPMAYDAPSSVPLQGQISMNQNMGQPPPMQFMHEPSREPLHLPQAGAAAAHAMEQQAYSMVPQDMGMPPHHQQARPDEYPQHHHLPPQPPQSQPLGVGPPLGHPVPDQNPYYPPPGYPAPDPRDAHMAPGRSMDQSYSARPMAGYGSEAPPAPPQAYGNHMYWPQHQQPGPSPITAAAIPAQNQYPPPPAPPASTHPRIPFSHNASAEPLPPLRPPRSRAQSVHEESSLDPRMRPSMHGGHSSYYPPPPGPPRAFSRGYPEPPPHPASQSMGPDRVLPAPHHQPQQAYMGSPPPPGYATQVPQMLSPTFANPPPMAGQMVQQSPPGTPLDASGSALHRGPPSGDAANGKYRKLQPAPVPAHRVWNSKPELKTIFYDHKETGSSAALPNSGPTQIRGWNVNQSRKRSRHDNSAQPKAKAARRCVRFALPPAMPELRETKPHPRPGPRMVAAPMPPQPFDMSSLAMFGFGAIPTIESAVPETNQSDTRTAPSSADDGNRGRESSIVVVTSDAESERPLKKRLRPRKKQQ</sequence>
<keyword evidence="3" id="KW-1185">Reference proteome</keyword>
<feature type="compositionally biased region" description="Low complexity" evidence="1">
    <location>
        <begin position="825"/>
        <end position="842"/>
    </location>
</feature>
<accession>A0A0F7ZHL1</accession>
<protein>
    <submittedName>
        <fullName evidence="2">Uncharacterized protein</fullName>
    </submittedName>
</protein>
<feature type="compositionally biased region" description="Basic residues" evidence="1">
    <location>
        <begin position="285"/>
        <end position="297"/>
    </location>
</feature>
<dbReference type="OrthoDB" id="4188028at2759"/>
<feature type="compositionally biased region" description="Gly residues" evidence="1">
    <location>
        <begin position="33"/>
        <end position="42"/>
    </location>
</feature>
<feature type="compositionally biased region" description="Polar residues" evidence="1">
    <location>
        <begin position="1113"/>
        <end position="1124"/>
    </location>
</feature>
<feature type="compositionally biased region" description="Polar residues" evidence="1">
    <location>
        <begin position="358"/>
        <end position="372"/>
    </location>
</feature>
<dbReference type="Proteomes" id="UP000054481">
    <property type="component" value="Unassembled WGS sequence"/>
</dbReference>
<feature type="region of interest" description="Disordered" evidence="1">
    <location>
        <begin position="794"/>
        <end position="1096"/>
    </location>
</feature>
<feature type="compositionally biased region" description="Polar residues" evidence="1">
    <location>
        <begin position="1032"/>
        <end position="1041"/>
    </location>
</feature>
<dbReference type="EMBL" id="KQ030541">
    <property type="protein sequence ID" value="KJZ72831.1"/>
    <property type="molecule type" value="Genomic_DNA"/>
</dbReference>
<organism evidence="2 3">
    <name type="scientific">Hirsutella minnesotensis 3608</name>
    <dbReference type="NCBI Taxonomy" id="1043627"/>
    <lineage>
        <taxon>Eukaryota</taxon>
        <taxon>Fungi</taxon>
        <taxon>Dikarya</taxon>
        <taxon>Ascomycota</taxon>
        <taxon>Pezizomycotina</taxon>
        <taxon>Sordariomycetes</taxon>
        <taxon>Hypocreomycetidae</taxon>
        <taxon>Hypocreales</taxon>
        <taxon>Ophiocordycipitaceae</taxon>
        <taxon>Hirsutella</taxon>
    </lineage>
</organism>